<dbReference type="GO" id="GO:0030983">
    <property type="term" value="F:mismatched DNA binding"/>
    <property type="evidence" value="ECO:0007669"/>
    <property type="project" value="InterPro"/>
</dbReference>
<sequence length="990" mass="109296">MFTEARARGKPSSNNTRKRANPRTRGDDDDGAASDSTTNAGPDRKKVHWKSKSTATAASLTAETSTRGKRAPRAPSRSSIARPTTTGTEQGSTTVDGGGSDSEEEERSEDEEDESSVNLDKTCLAAFCLHGRVAFAHYDPLKGILHVLEDTQETGHFDLTRMLLEQVTPDYALTSSKSDDEFIDALRDHMDSTGGTFQIRPFKEFNPKRGKERLYALSRLSQLPCNGDGDMNIDSDSNVGGESTVSRNAYDFMRRSRASNAGGDPTTQRWNALTRLANFANAEGSPYCMASVGALLDHLVRERAASDYDDDGIPGLDVKDIQLLALDQVMHINSDALLSLQVFESESHASMHSDKTKEGLSLYGILNNTKTTLGRSLLRTWLLRPSLSLSTLRARHDALGCFNRAENIVTVNSVHAHLKGIKNMPRVMKALESGKARLSDWQGFVKFAFHTTMIYDCLSELHGAHGVEIVRKVNDALDVATFKQCGISVDEIIDWEESANADRICVRRHIDEELDNRKHTYSGIDSVLSIVAEQISETVPEHIALSLNVVYFPQLGYLICVPMRPEWENGQSIEAVDGWTFQFLSDLHVYFKSQEMHEMDKYVGDLHSMIVDRELEIIQDLLEKVIEYSETMMEACDVCAELDVLLAMAQASRMNGYVRPEMVDENIIEIVRGRHPLHELLLDAFVSNDARLIGGAGMGANPDTPDNSEDWNSVLLCTGANACGKIALIQIMAQVGCFVPAESAVLGIVDKIFTRVATRESVSKAQSAFMIDLNQVSLAIRNCTARSLIVLDEFGKGTLSTDGAGLFCGVLKHLLARGSRCPKVLVATHFHDVFTDELLDVDHWPITFCHMQVMFTGANPTSTTDGSDYDMTSQTRESVPPGPGKEKITYLYRVAKGLSLRSHAAQCAAIFGIPMPIVERAQHVSNLISKHEIVELMDEEMTEEEMADLAEAEAICKRFLEWDLEDRAGLDVKAKLKWVLGVQDGQGSSK</sequence>
<keyword evidence="4" id="KW-0238">DNA-binding</keyword>
<dbReference type="GO" id="GO:0140664">
    <property type="term" value="F:ATP-dependent DNA damage sensor activity"/>
    <property type="evidence" value="ECO:0007669"/>
    <property type="project" value="InterPro"/>
</dbReference>
<dbReference type="GO" id="GO:0051026">
    <property type="term" value="P:chiasma assembly"/>
    <property type="evidence" value="ECO:0007669"/>
    <property type="project" value="TreeGrafter"/>
</dbReference>
<dbReference type="InterPro" id="IPR045076">
    <property type="entry name" value="MutS"/>
</dbReference>
<feature type="region of interest" description="Disordered" evidence="5">
    <location>
        <begin position="1"/>
        <end position="116"/>
    </location>
</feature>
<comment type="caution">
    <text evidence="7">The sequence shown here is derived from an EMBL/GenBank/DDBJ whole genome shotgun (WGS) entry which is preliminary data.</text>
</comment>
<protein>
    <recommendedName>
        <fullName evidence="6">DNA mismatch repair proteins mutS family domain-containing protein</fullName>
    </recommendedName>
</protein>
<dbReference type="AlphaFoldDB" id="A0A4Y7U0D7"/>
<evidence type="ECO:0000313" key="8">
    <source>
        <dbReference type="Proteomes" id="UP000298030"/>
    </source>
</evidence>
<dbReference type="Gene3D" id="1.10.1420.10">
    <property type="match status" value="1"/>
</dbReference>
<evidence type="ECO:0000256" key="2">
    <source>
        <dbReference type="ARBA" id="ARBA00022741"/>
    </source>
</evidence>
<dbReference type="SMART" id="SM00533">
    <property type="entry name" value="MUTSd"/>
    <property type="match status" value="1"/>
</dbReference>
<evidence type="ECO:0000256" key="3">
    <source>
        <dbReference type="ARBA" id="ARBA00022840"/>
    </source>
</evidence>
<feature type="region of interest" description="Disordered" evidence="5">
    <location>
        <begin position="863"/>
        <end position="883"/>
    </location>
</feature>
<evidence type="ECO:0000256" key="5">
    <source>
        <dbReference type="SAM" id="MobiDB-lite"/>
    </source>
</evidence>
<keyword evidence="8" id="KW-1185">Reference proteome</keyword>
<dbReference type="GO" id="GO:0006298">
    <property type="term" value="P:mismatch repair"/>
    <property type="evidence" value="ECO:0007669"/>
    <property type="project" value="InterPro"/>
</dbReference>
<dbReference type="Pfam" id="PF00488">
    <property type="entry name" value="MutS_V"/>
    <property type="match status" value="1"/>
</dbReference>
<gene>
    <name evidence="7" type="ORF">FA13DRAFT_1826903</name>
</gene>
<dbReference type="GO" id="GO:0005524">
    <property type="term" value="F:ATP binding"/>
    <property type="evidence" value="ECO:0007669"/>
    <property type="project" value="UniProtKB-KW"/>
</dbReference>
<dbReference type="Pfam" id="PF05192">
    <property type="entry name" value="MutS_III"/>
    <property type="match status" value="1"/>
</dbReference>
<dbReference type="GO" id="GO:0005634">
    <property type="term" value="C:nucleus"/>
    <property type="evidence" value="ECO:0007669"/>
    <property type="project" value="TreeGrafter"/>
</dbReference>
<keyword evidence="3" id="KW-0067">ATP-binding</keyword>
<dbReference type="InterPro" id="IPR036187">
    <property type="entry name" value="DNA_mismatch_repair_MutS_sf"/>
</dbReference>
<accession>A0A4Y7U0D7</accession>
<dbReference type="SUPFAM" id="SSF52540">
    <property type="entry name" value="P-loop containing nucleoside triphosphate hydrolases"/>
    <property type="match status" value="1"/>
</dbReference>
<dbReference type="PANTHER" id="PTHR11361:SF20">
    <property type="entry name" value="MUTS PROTEIN HOMOLOG 5"/>
    <property type="match status" value="1"/>
</dbReference>
<feature type="compositionally biased region" description="Acidic residues" evidence="5">
    <location>
        <begin position="101"/>
        <end position="115"/>
    </location>
</feature>
<dbReference type="EMBL" id="QPFP01000001">
    <property type="protein sequence ID" value="TEB39897.1"/>
    <property type="molecule type" value="Genomic_DNA"/>
</dbReference>
<reference evidence="7 8" key="1">
    <citation type="journal article" date="2019" name="Nat. Ecol. Evol.">
        <title>Megaphylogeny resolves global patterns of mushroom evolution.</title>
        <authorList>
            <person name="Varga T."/>
            <person name="Krizsan K."/>
            <person name="Foldi C."/>
            <person name="Dima B."/>
            <person name="Sanchez-Garcia M."/>
            <person name="Sanchez-Ramirez S."/>
            <person name="Szollosi G.J."/>
            <person name="Szarkandi J.G."/>
            <person name="Papp V."/>
            <person name="Albert L."/>
            <person name="Andreopoulos W."/>
            <person name="Angelini C."/>
            <person name="Antonin V."/>
            <person name="Barry K.W."/>
            <person name="Bougher N.L."/>
            <person name="Buchanan P."/>
            <person name="Buyck B."/>
            <person name="Bense V."/>
            <person name="Catcheside P."/>
            <person name="Chovatia M."/>
            <person name="Cooper J."/>
            <person name="Damon W."/>
            <person name="Desjardin D."/>
            <person name="Finy P."/>
            <person name="Geml J."/>
            <person name="Haridas S."/>
            <person name="Hughes K."/>
            <person name="Justo A."/>
            <person name="Karasinski D."/>
            <person name="Kautmanova I."/>
            <person name="Kiss B."/>
            <person name="Kocsube S."/>
            <person name="Kotiranta H."/>
            <person name="LaButti K.M."/>
            <person name="Lechner B.E."/>
            <person name="Liimatainen K."/>
            <person name="Lipzen A."/>
            <person name="Lukacs Z."/>
            <person name="Mihaltcheva S."/>
            <person name="Morgado L.N."/>
            <person name="Niskanen T."/>
            <person name="Noordeloos M.E."/>
            <person name="Ohm R.A."/>
            <person name="Ortiz-Santana B."/>
            <person name="Ovrebo C."/>
            <person name="Racz N."/>
            <person name="Riley R."/>
            <person name="Savchenko A."/>
            <person name="Shiryaev A."/>
            <person name="Soop K."/>
            <person name="Spirin V."/>
            <person name="Szebenyi C."/>
            <person name="Tomsovsky M."/>
            <person name="Tulloss R.E."/>
            <person name="Uehling J."/>
            <person name="Grigoriev I.V."/>
            <person name="Vagvolgyi C."/>
            <person name="Papp T."/>
            <person name="Martin F.M."/>
            <person name="Miettinen O."/>
            <person name="Hibbett D.S."/>
            <person name="Nagy L.G."/>
        </authorList>
    </citation>
    <scope>NUCLEOTIDE SEQUENCE [LARGE SCALE GENOMIC DNA]</scope>
    <source>
        <strain evidence="7 8">FP101781</strain>
    </source>
</reference>
<dbReference type="CDD" id="cd03281">
    <property type="entry name" value="ABC_MSH5_euk"/>
    <property type="match status" value="1"/>
</dbReference>
<name>A0A4Y7U0D7_COPMI</name>
<evidence type="ECO:0000256" key="1">
    <source>
        <dbReference type="ARBA" id="ARBA00006271"/>
    </source>
</evidence>
<feature type="compositionally biased region" description="Polar residues" evidence="5">
    <location>
        <begin position="863"/>
        <end position="877"/>
    </location>
</feature>
<dbReference type="InterPro" id="IPR027417">
    <property type="entry name" value="P-loop_NTPase"/>
</dbReference>
<feature type="domain" description="DNA mismatch repair proteins mutS family" evidence="6">
    <location>
        <begin position="787"/>
        <end position="803"/>
    </location>
</feature>
<organism evidence="7 8">
    <name type="scientific">Coprinellus micaceus</name>
    <name type="common">Glistening ink-cap mushroom</name>
    <name type="synonym">Coprinus micaceus</name>
    <dbReference type="NCBI Taxonomy" id="71717"/>
    <lineage>
        <taxon>Eukaryota</taxon>
        <taxon>Fungi</taxon>
        <taxon>Dikarya</taxon>
        <taxon>Basidiomycota</taxon>
        <taxon>Agaricomycotina</taxon>
        <taxon>Agaricomycetes</taxon>
        <taxon>Agaricomycetidae</taxon>
        <taxon>Agaricales</taxon>
        <taxon>Agaricineae</taxon>
        <taxon>Psathyrellaceae</taxon>
        <taxon>Coprinellus</taxon>
    </lineage>
</organism>
<keyword evidence="2" id="KW-0547">Nucleotide-binding</keyword>
<feature type="compositionally biased region" description="Low complexity" evidence="5">
    <location>
        <begin position="84"/>
        <end position="95"/>
    </location>
</feature>
<dbReference type="OrthoDB" id="29596at2759"/>
<dbReference type="PROSITE" id="PS00486">
    <property type="entry name" value="DNA_MISMATCH_REPAIR_2"/>
    <property type="match status" value="1"/>
</dbReference>
<dbReference type="PANTHER" id="PTHR11361">
    <property type="entry name" value="DNA MISMATCH REPAIR PROTEIN MUTS FAMILY MEMBER"/>
    <property type="match status" value="1"/>
</dbReference>
<dbReference type="InterPro" id="IPR000432">
    <property type="entry name" value="DNA_mismatch_repair_MutS_C"/>
</dbReference>
<evidence type="ECO:0000313" key="7">
    <source>
        <dbReference type="EMBL" id="TEB39897.1"/>
    </source>
</evidence>
<comment type="similarity">
    <text evidence="1">Belongs to the DNA mismatch repair MutS family.</text>
</comment>
<evidence type="ECO:0000259" key="6">
    <source>
        <dbReference type="PROSITE" id="PS00486"/>
    </source>
</evidence>
<dbReference type="Proteomes" id="UP000298030">
    <property type="component" value="Unassembled WGS sequence"/>
</dbReference>
<dbReference type="STRING" id="71717.A0A4Y7U0D7"/>
<dbReference type="Gene3D" id="3.40.50.300">
    <property type="entry name" value="P-loop containing nucleotide triphosphate hydrolases"/>
    <property type="match status" value="1"/>
</dbReference>
<dbReference type="SMART" id="SM00534">
    <property type="entry name" value="MUTSac"/>
    <property type="match status" value="1"/>
</dbReference>
<proteinExistence type="inferred from homology"/>
<feature type="compositionally biased region" description="Low complexity" evidence="5">
    <location>
        <begin position="52"/>
        <end position="65"/>
    </location>
</feature>
<dbReference type="SUPFAM" id="SSF48334">
    <property type="entry name" value="DNA repair protein MutS, domain III"/>
    <property type="match status" value="1"/>
</dbReference>
<dbReference type="InterPro" id="IPR007696">
    <property type="entry name" value="DNA_mismatch_repair_MutS_core"/>
</dbReference>
<evidence type="ECO:0000256" key="4">
    <source>
        <dbReference type="ARBA" id="ARBA00023125"/>
    </source>
</evidence>